<proteinExistence type="predicted"/>
<comment type="caution">
    <text evidence="2">The sequence shown here is derived from an EMBL/GenBank/DDBJ whole genome shotgun (WGS) entry which is preliminary data.</text>
</comment>
<feature type="compositionally biased region" description="Gly residues" evidence="1">
    <location>
        <begin position="33"/>
        <end position="43"/>
    </location>
</feature>
<sequence>MSVKDPHLQRWAIEHQQETQARSEHQAYAIGPKGSGAMPGAGGVQFDDEDNQRGKRSLVFEARPVLLGRVEIRAELTTQAPDQVRGHRKTAYITATPQALRDLARQLLETADAADRKKPRPTAVD</sequence>
<gene>
    <name evidence="2" type="ORF">B7Z12_20835</name>
</gene>
<organism evidence="2 3">
    <name type="scientific">Caulobacter vibrioides</name>
    <name type="common">Caulobacter crescentus</name>
    <dbReference type="NCBI Taxonomy" id="155892"/>
    <lineage>
        <taxon>Bacteria</taxon>
        <taxon>Pseudomonadati</taxon>
        <taxon>Pseudomonadota</taxon>
        <taxon>Alphaproteobacteria</taxon>
        <taxon>Caulobacterales</taxon>
        <taxon>Caulobacteraceae</taxon>
        <taxon>Caulobacter</taxon>
    </lineage>
</organism>
<accession>A0A258CQV2</accession>
<evidence type="ECO:0000256" key="1">
    <source>
        <dbReference type="SAM" id="MobiDB-lite"/>
    </source>
</evidence>
<evidence type="ECO:0000313" key="3">
    <source>
        <dbReference type="Proteomes" id="UP000215616"/>
    </source>
</evidence>
<protein>
    <submittedName>
        <fullName evidence="2">Uncharacterized protein</fullName>
    </submittedName>
</protein>
<evidence type="ECO:0000313" key="2">
    <source>
        <dbReference type="EMBL" id="OYW97868.1"/>
    </source>
</evidence>
<name>A0A258CQV2_CAUVI</name>
<feature type="region of interest" description="Disordered" evidence="1">
    <location>
        <begin position="31"/>
        <end position="52"/>
    </location>
</feature>
<reference evidence="2 3" key="1">
    <citation type="submission" date="2017-03" db="EMBL/GenBank/DDBJ databases">
        <title>Lifting the veil on microbial sulfur biogeochemistry in mining wastewaters.</title>
        <authorList>
            <person name="Kantor R.S."/>
            <person name="Colenbrander Nelson T."/>
            <person name="Marshall S."/>
            <person name="Bennett D."/>
            <person name="Apte S."/>
            <person name="Camacho D."/>
            <person name="Thomas B.C."/>
            <person name="Warren L.A."/>
            <person name="Banfield J.F."/>
        </authorList>
    </citation>
    <scope>NUCLEOTIDE SEQUENCE [LARGE SCALE GENOMIC DNA]</scope>
    <source>
        <strain evidence="2">32-67-7</strain>
    </source>
</reference>
<dbReference type="EMBL" id="NCDQ01000582">
    <property type="protein sequence ID" value="OYW97868.1"/>
    <property type="molecule type" value="Genomic_DNA"/>
</dbReference>
<dbReference type="Proteomes" id="UP000215616">
    <property type="component" value="Unassembled WGS sequence"/>
</dbReference>
<dbReference type="AlphaFoldDB" id="A0A258CQV2"/>